<keyword evidence="4 6" id="KW-0460">Magnesium</keyword>
<dbReference type="PANTHER" id="PTHR31609">
    <property type="entry name" value="YDJC DEACETYLASE FAMILY MEMBER"/>
    <property type="match status" value="1"/>
</dbReference>
<dbReference type="NCBIfam" id="NF002559">
    <property type="entry name" value="PRK02134.1"/>
    <property type="match status" value="1"/>
</dbReference>
<accession>A0ABW4C8G7</accession>
<evidence type="ECO:0000256" key="1">
    <source>
        <dbReference type="ARBA" id="ARBA00001946"/>
    </source>
</evidence>
<reference evidence="8" key="1">
    <citation type="journal article" date="2019" name="Int. J. Syst. Evol. Microbiol.">
        <title>The Global Catalogue of Microorganisms (GCM) 10K type strain sequencing project: providing services to taxonomists for standard genome sequencing and annotation.</title>
        <authorList>
            <consortium name="The Broad Institute Genomics Platform"/>
            <consortium name="The Broad Institute Genome Sequencing Center for Infectious Disease"/>
            <person name="Wu L."/>
            <person name="Ma J."/>
        </authorList>
    </citation>
    <scope>NUCLEOTIDE SEQUENCE [LARGE SCALE GENOMIC DNA]</scope>
    <source>
        <strain evidence="8">S1</strain>
    </source>
</reference>
<protein>
    <recommendedName>
        <fullName evidence="6">Carbohydrate deacetylase</fullName>
        <ecNumber evidence="6">3.5.1.-</ecNumber>
    </recommendedName>
</protein>
<keyword evidence="3 6" id="KW-0378">Hydrolase</keyword>
<dbReference type="RefSeq" id="WP_380164677.1">
    <property type="nucleotide sequence ID" value="NZ_JBHTNU010000007.1"/>
</dbReference>
<dbReference type="Pfam" id="PF04794">
    <property type="entry name" value="YdjC"/>
    <property type="match status" value="1"/>
</dbReference>
<evidence type="ECO:0000256" key="4">
    <source>
        <dbReference type="ARBA" id="ARBA00022842"/>
    </source>
</evidence>
<keyword evidence="5 6" id="KW-0119">Carbohydrate metabolism</keyword>
<dbReference type="SUPFAM" id="SSF88713">
    <property type="entry name" value="Glycoside hydrolase/deacetylase"/>
    <property type="match status" value="1"/>
</dbReference>
<feature type="binding site" evidence="6">
    <location>
        <position position="60"/>
    </location>
    <ligand>
        <name>Mg(2+)</name>
        <dbReference type="ChEBI" id="CHEBI:18420"/>
    </ligand>
</feature>
<comment type="caution">
    <text evidence="7">The sequence shown here is derived from an EMBL/GenBank/DDBJ whole genome shotgun (WGS) entry which is preliminary data.</text>
</comment>
<evidence type="ECO:0000256" key="3">
    <source>
        <dbReference type="ARBA" id="ARBA00022801"/>
    </source>
</evidence>
<dbReference type="PANTHER" id="PTHR31609:SF1">
    <property type="entry name" value="CARBOHYDRATE DEACETYLASE"/>
    <property type="match status" value="1"/>
</dbReference>
<dbReference type="HAMAP" id="MF_01246">
    <property type="entry name" value="COD"/>
    <property type="match status" value="1"/>
</dbReference>
<gene>
    <name evidence="7" type="primary">chbG</name>
    <name evidence="7" type="ORF">ACFQ4Y_08785</name>
</gene>
<comment type="similarity">
    <text evidence="6">Belongs to the YdjC deacetylase family.</text>
</comment>
<dbReference type="EMBL" id="JBHTNU010000007">
    <property type="protein sequence ID" value="MFD1427030.1"/>
    <property type="molecule type" value="Genomic_DNA"/>
</dbReference>
<dbReference type="InterPro" id="IPR022948">
    <property type="entry name" value="COD_ChbG_bac"/>
</dbReference>
<feature type="binding site" evidence="6">
    <location>
        <position position="122"/>
    </location>
    <ligand>
        <name>Mg(2+)</name>
        <dbReference type="ChEBI" id="CHEBI:18420"/>
    </ligand>
</feature>
<dbReference type="EC" id="3.5.1.-" evidence="6"/>
<dbReference type="GO" id="GO:0036311">
    <property type="term" value="F:chitin disaccharide deacetylase activity"/>
    <property type="evidence" value="ECO:0007669"/>
    <property type="project" value="UniProtKB-EC"/>
</dbReference>
<evidence type="ECO:0000256" key="2">
    <source>
        <dbReference type="ARBA" id="ARBA00022723"/>
    </source>
</evidence>
<evidence type="ECO:0000313" key="8">
    <source>
        <dbReference type="Proteomes" id="UP001597282"/>
    </source>
</evidence>
<evidence type="ECO:0000256" key="5">
    <source>
        <dbReference type="ARBA" id="ARBA00023277"/>
    </source>
</evidence>
<evidence type="ECO:0000256" key="6">
    <source>
        <dbReference type="HAMAP-Rule" id="MF_01246"/>
    </source>
</evidence>
<organism evidence="7 8">
    <name type="scientific">Kroppenstedtia sanguinis</name>
    <dbReference type="NCBI Taxonomy" id="1380684"/>
    <lineage>
        <taxon>Bacteria</taxon>
        <taxon>Bacillati</taxon>
        <taxon>Bacillota</taxon>
        <taxon>Bacilli</taxon>
        <taxon>Bacillales</taxon>
        <taxon>Thermoactinomycetaceae</taxon>
        <taxon>Kroppenstedtia</taxon>
    </lineage>
</organism>
<sequence>MTQLIINADDFGYSKGVNLGILESFKNGVVTSTTLMTNMPGAEHAASLAKAHPDLGVGIHLVLTCGAPLCEDVPSLVNPQGLFRSGKELEKVAEPEHIERELTRQVEAFFSLGLEPTHLDSHHHVHSHEKVAPIVLKLAQKYRLPVRKISVDPRHRSNREIQGTDLFLADFYGEGVTQARLLRILEQGAAVETAEIMCHPAYLDYELLTGSSYTLPRAKELAILTDPEIKDWIRTQRLELISYKEWKV</sequence>
<name>A0ABW4C8G7_9BACL</name>
<dbReference type="InterPro" id="IPR011330">
    <property type="entry name" value="Glyco_hydro/deAcase_b/a-brl"/>
</dbReference>
<evidence type="ECO:0000313" key="7">
    <source>
        <dbReference type="EMBL" id="MFD1427030.1"/>
    </source>
</evidence>
<proteinExistence type="inferred from homology"/>
<dbReference type="Gene3D" id="3.20.20.370">
    <property type="entry name" value="Glycoside hydrolase/deacetylase"/>
    <property type="match status" value="1"/>
</dbReference>
<comment type="subunit">
    <text evidence="6">Homodimer.</text>
</comment>
<dbReference type="InterPro" id="IPR006879">
    <property type="entry name" value="YdjC-like"/>
</dbReference>
<comment type="function">
    <text evidence="6">Probably catalyzes the deacetylation of acetylated carbohydrates an important step in the degradation of oligosaccharides.</text>
</comment>
<comment type="cofactor">
    <cofactor evidence="1 6">
        <name>Mg(2+)</name>
        <dbReference type="ChEBI" id="CHEBI:18420"/>
    </cofactor>
</comment>
<dbReference type="CDD" id="cd10803">
    <property type="entry name" value="YdjC_EF3048_like"/>
    <property type="match status" value="1"/>
</dbReference>
<dbReference type="Proteomes" id="UP001597282">
    <property type="component" value="Unassembled WGS sequence"/>
</dbReference>
<keyword evidence="8" id="KW-1185">Reference proteome</keyword>
<keyword evidence="2 6" id="KW-0479">Metal-binding</keyword>